<name>A0A1I3TY40_9GAMM</name>
<protein>
    <submittedName>
        <fullName evidence="2">Uncharacterized protein</fullName>
    </submittedName>
</protein>
<reference evidence="2 3" key="1">
    <citation type="submission" date="2016-10" db="EMBL/GenBank/DDBJ databases">
        <authorList>
            <person name="de Groot N.N."/>
        </authorList>
    </citation>
    <scope>NUCLEOTIDE SEQUENCE [LARGE SCALE GENOMIC DNA]</scope>
    <source>
        <strain evidence="2 3">IBRC-M 10445</strain>
    </source>
</reference>
<evidence type="ECO:0000313" key="2">
    <source>
        <dbReference type="EMBL" id="SFJ76154.1"/>
    </source>
</evidence>
<evidence type="ECO:0000313" key="3">
    <source>
        <dbReference type="Proteomes" id="UP000199445"/>
    </source>
</evidence>
<evidence type="ECO:0000256" key="1">
    <source>
        <dbReference type="SAM" id="Phobius"/>
    </source>
</evidence>
<organism evidence="2 3">
    <name type="scientific">Marinobacter persicus</name>
    <dbReference type="NCBI Taxonomy" id="930118"/>
    <lineage>
        <taxon>Bacteria</taxon>
        <taxon>Pseudomonadati</taxon>
        <taxon>Pseudomonadota</taxon>
        <taxon>Gammaproteobacteria</taxon>
        <taxon>Pseudomonadales</taxon>
        <taxon>Marinobacteraceae</taxon>
        <taxon>Marinobacter</taxon>
    </lineage>
</organism>
<sequence>MITELRGWLMLGLGVIGGVVALLTYSRGQSQRRLENSFRMIQLFRDSIPTQDFEQWIKLFHAASEPAGAKPGHFVSEDGRQIPFSALYTEGPPDDGAIDRIAQVLDLVSEQALKRTLDLRIFYHEYGQLMDTIHSCLSADVGSDGRTLLEDLYPNFRLLYEKNKIATDWNCRRYVYYG</sequence>
<dbReference type="RefSeq" id="WP_091703777.1">
    <property type="nucleotide sequence ID" value="NZ_BMYN01000004.1"/>
</dbReference>
<keyword evidence="1" id="KW-1133">Transmembrane helix</keyword>
<accession>A0A1I3TY40</accession>
<dbReference type="AlphaFoldDB" id="A0A1I3TY40"/>
<proteinExistence type="predicted"/>
<keyword evidence="1" id="KW-0472">Membrane</keyword>
<dbReference type="EMBL" id="FOSC01000005">
    <property type="protein sequence ID" value="SFJ76154.1"/>
    <property type="molecule type" value="Genomic_DNA"/>
</dbReference>
<keyword evidence="3" id="KW-1185">Reference proteome</keyword>
<gene>
    <name evidence="2" type="ORF">SAMN05216429_105232</name>
</gene>
<dbReference type="OrthoDB" id="582140at2"/>
<keyword evidence="1" id="KW-0812">Transmembrane</keyword>
<dbReference type="Proteomes" id="UP000199445">
    <property type="component" value="Unassembled WGS sequence"/>
</dbReference>
<feature type="transmembrane region" description="Helical" evidence="1">
    <location>
        <begin position="6"/>
        <end position="25"/>
    </location>
</feature>